<proteinExistence type="predicted"/>
<dbReference type="EMBL" id="JANPWB010000007">
    <property type="protein sequence ID" value="KAJ1170452.1"/>
    <property type="molecule type" value="Genomic_DNA"/>
</dbReference>
<dbReference type="Proteomes" id="UP001066276">
    <property type="component" value="Chromosome 4_1"/>
</dbReference>
<comment type="caution">
    <text evidence="2">The sequence shown here is derived from an EMBL/GenBank/DDBJ whole genome shotgun (WGS) entry which is preliminary data.</text>
</comment>
<dbReference type="AlphaFoldDB" id="A0AAV7T1R4"/>
<protein>
    <submittedName>
        <fullName evidence="2">Uncharacterized protein</fullName>
    </submittedName>
</protein>
<evidence type="ECO:0000313" key="2">
    <source>
        <dbReference type="EMBL" id="KAJ1170452.1"/>
    </source>
</evidence>
<name>A0AAV7T1R4_PLEWA</name>
<accession>A0AAV7T1R4</accession>
<feature type="region of interest" description="Disordered" evidence="1">
    <location>
        <begin position="147"/>
        <end position="167"/>
    </location>
</feature>
<gene>
    <name evidence="2" type="ORF">NDU88_002329</name>
</gene>
<reference evidence="2" key="1">
    <citation type="journal article" date="2022" name="bioRxiv">
        <title>Sequencing and chromosome-scale assembly of the giantPleurodeles waltlgenome.</title>
        <authorList>
            <person name="Brown T."/>
            <person name="Elewa A."/>
            <person name="Iarovenko S."/>
            <person name="Subramanian E."/>
            <person name="Araus A.J."/>
            <person name="Petzold A."/>
            <person name="Susuki M."/>
            <person name="Suzuki K.-i.T."/>
            <person name="Hayashi T."/>
            <person name="Toyoda A."/>
            <person name="Oliveira C."/>
            <person name="Osipova E."/>
            <person name="Leigh N.D."/>
            <person name="Simon A."/>
            <person name="Yun M.H."/>
        </authorList>
    </citation>
    <scope>NUCLEOTIDE SEQUENCE</scope>
    <source>
        <strain evidence="2">20211129_DDA</strain>
        <tissue evidence="2">Liver</tissue>
    </source>
</reference>
<keyword evidence="3" id="KW-1185">Reference proteome</keyword>
<sequence length="167" mass="17831">MHSSQSARGTISNYVSTEVSPIKWTAAQMQEVPGILVHKARKLADRTVLLHCCTSLLVSPHVSSWLLPSPSRIPRFIFSVAPSGCHCLAAREFPSAAFCTGSSSSEPSGYRSIRATLHLTSTYQQQASSKEESGENSCIIITDNFKESCSSSTPAPDAGVRSGDGVN</sequence>
<evidence type="ECO:0000313" key="3">
    <source>
        <dbReference type="Proteomes" id="UP001066276"/>
    </source>
</evidence>
<evidence type="ECO:0000256" key="1">
    <source>
        <dbReference type="SAM" id="MobiDB-lite"/>
    </source>
</evidence>
<organism evidence="2 3">
    <name type="scientific">Pleurodeles waltl</name>
    <name type="common">Iberian ribbed newt</name>
    <dbReference type="NCBI Taxonomy" id="8319"/>
    <lineage>
        <taxon>Eukaryota</taxon>
        <taxon>Metazoa</taxon>
        <taxon>Chordata</taxon>
        <taxon>Craniata</taxon>
        <taxon>Vertebrata</taxon>
        <taxon>Euteleostomi</taxon>
        <taxon>Amphibia</taxon>
        <taxon>Batrachia</taxon>
        <taxon>Caudata</taxon>
        <taxon>Salamandroidea</taxon>
        <taxon>Salamandridae</taxon>
        <taxon>Pleurodelinae</taxon>
        <taxon>Pleurodeles</taxon>
    </lineage>
</organism>